<protein>
    <recommendedName>
        <fullName evidence="3">leucyl aminopeptidase</fullName>
        <ecNumber evidence="3">3.4.11.1</ecNumber>
    </recommendedName>
</protein>
<dbReference type="EC" id="3.4.11.1" evidence="3"/>
<dbReference type="PRINTS" id="PR00481">
    <property type="entry name" value="LAMNOPPTDASE"/>
</dbReference>
<dbReference type="PANTHER" id="PTHR11963">
    <property type="entry name" value="LEUCINE AMINOPEPTIDASE-RELATED"/>
    <property type="match status" value="1"/>
</dbReference>
<dbReference type="GO" id="GO:0005737">
    <property type="term" value="C:cytoplasm"/>
    <property type="evidence" value="ECO:0007669"/>
    <property type="project" value="InterPro"/>
</dbReference>
<name>A0A6A4WP21_AMPAM</name>
<accession>A0A6A4WP21</accession>
<dbReference type="Gene3D" id="3.40.220.10">
    <property type="entry name" value="Leucine Aminopeptidase, subunit E, domain 1"/>
    <property type="match status" value="2"/>
</dbReference>
<dbReference type="GO" id="GO:0030145">
    <property type="term" value="F:manganese ion binding"/>
    <property type="evidence" value="ECO:0007669"/>
    <property type="project" value="InterPro"/>
</dbReference>
<dbReference type="PANTHER" id="PTHR11963:SF23">
    <property type="entry name" value="CYTOSOL AMINOPEPTIDASE"/>
    <property type="match status" value="1"/>
</dbReference>
<dbReference type="CDD" id="cd00433">
    <property type="entry name" value="Peptidase_M17"/>
    <property type="match status" value="1"/>
</dbReference>
<evidence type="ECO:0000313" key="9">
    <source>
        <dbReference type="Proteomes" id="UP000440578"/>
    </source>
</evidence>
<dbReference type="PROSITE" id="PS00631">
    <property type="entry name" value="CYTOSOL_AP"/>
    <property type="match status" value="1"/>
</dbReference>
<dbReference type="InterPro" id="IPR043472">
    <property type="entry name" value="Macro_dom-like"/>
</dbReference>
<dbReference type="Proteomes" id="UP000440578">
    <property type="component" value="Unassembled WGS sequence"/>
</dbReference>
<dbReference type="EMBL" id="VIIS01000538">
    <property type="protein sequence ID" value="KAF0307813.1"/>
    <property type="molecule type" value="Genomic_DNA"/>
</dbReference>
<evidence type="ECO:0000256" key="2">
    <source>
        <dbReference type="ARBA" id="ARBA00009528"/>
    </source>
</evidence>
<gene>
    <name evidence="8" type="primary">Lap3_1</name>
    <name evidence="8" type="ORF">FJT64_020871</name>
</gene>
<keyword evidence="5" id="KW-0645">Protease</keyword>
<dbReference type="AlphaFoldDB" id="A0A6A4WP21"/>
<evidence type="ECO:0000259" key="7">
    <source>
        <dbReference type="PROSITE" id="PS00631"/>
    </source>
</evidence>
<keyword evidence="9" id="KW-1185">Reference proteome</keyword>
<evidence type="ECO:0000256" key="4">
    <source>
        <dbReference type="ARBA" id="ARBA00022438"/>
    </source>
</evidence>
<comment type="caution">
    <text evidence="8">The sequence shown here is derived from an EMBL/GenBank/DDBJ whole genome shotgun (WGS) entry which is preliminary data.</text>
</comment>
<evidence type="ECO:0000256" key="6">
    <source>
        <dbReference type="ARBA" id="ARBA00022801"/>
    </source>
</evidence>
<comment type="similarity">
    <text evidence="2">Belongs to the peptidase M17 family.</text>
</comment>
<evidence type="ECO:0000256" key="3">
    <source>
        <dbReference type="ARBA" id="ARBA00012565"/>
    </source>
</evidence>
<feature type="domain" description="Cytosol aminopeptidase" evidence="7">
    <location>
        <begin position="326"/>
        <end position="333"/>
    </location>
</feature>
<evidence type="ECO:0000313" key="8">
    <source>
        <dbReference type="EMBL" id="KAF0307813.1"/>
    </source>
</evidence>
<dbReference type="InterPro" id="IPR011356">
    <property type="entry name" value="Leucine_aapep/pepB"/>
</dbReference>
<dbReference type="Gene3D" id="3.40.630.10">
    <property type="entry name" value="Zn peptidases"/>
    <property type="match status" value="1"/>
</dbReference>
<evidence type="ECO:0000256" key="1">
    <source>
        <dbReference type="ARBA" id="ARBA00000135"/>
    </source>
</evidence>
<organism evidence="8 9">
    <name type="scientific">Amphibalanus amphitrite</name>
    <name type="common">Striped barnacle</name>
    <name type="synonym">Balanus amphitrite</name>
    <dbReference type="NCBI Taxonomy" id="1232801"/>
    <lineage>
        <taxon>Eukaryota</taxon>
        <taxon>Metazoa</taxon>
        <taxon>Ecdysozoa</taxon>
        <taxon>Arthropoda</taxon>
        <taxon>Crustacea</taxon>
        <taxon>Multicrustacea</taxon>
        <taxon>Cirripedia</taxon>
        <taxon>Thoracica</taxon>
        <taxon>Thoracicalcarea</taxon>
        <taxon>Balanomorpha</taxon>
        <taxon>Balanoidea</taxon>
        <taxon>Balanidae</taxon>
        <taxon>Amphibalaninae</taxon>
        <taxon>Amphibalanus</taxon>
    </lineage>
</organism>
<dbReference type="GO" id="GO:0070006">
    <property type="term" value="F:metalloaminopeptidase activity"/>
    <property type="evidence" value="ECO:0007669"/>
    <property type="project" value="InterPro"/>
</dbReference>
<dbReference type="SUPFAM" id="SSF52949">
    <property type="entry name" value="Macro domain-like"/>
    <property type="match status" value="1"/>
</dbReference>
<dbReference type="GO" id="GO:0006508">
    <property type="term" value="P:proteolysis"/>
    <property type="evidence" value="ECO:0007669"/>
    <property type="project" value="UniProtKB-KW"/>
</dbReference>
<dbReference type="SUPFAM" id="SSF53187">
    <property type="entry name" value="Zn-dependent exopeptidases"/>
    <property type="match status" value="1"/>
</dbReference>
<dbReference type="Pfam" id="PF00883">
    <property type="entry name" value="Peptidase_M17"/>
    <property type="match status" value="1"/>
</dbReference>
<dbReference type="InterPro" id="IPR000819">
    <property type="entry name" value="Peptidase_M17_C"/>
</dbReference>
<keyword evidence="6" id="KW-0378">Hydrolase</keyword>
<dbReference type="HAMAP" id="MF_00181">
    <property type="entry name" value="Cytosol_peptidase_M17"/>
    <property type="match status" value="1"/>
</dbReference>
<dbReference type="InterPro" id="IPR023042">
    <property type="entry name" value="Peptidase_M17_leu_NH2_pept"/>
</dbReference>
<evidence type="ECO:0000256" key="5">
    <source>
        <dbReference type="ARBA" id="ARBA00022670"/>
    </source>
</evidence>
<reference evidence="8 9" key="1">
    <citation type="submission" date="2019-07" db="EMBL/GenBank/DDBJ databases">
        <title>Draft genome assembly of a fouling barnacle, Amphibalanus amphitrite (Darwin, 1854): The first reference genome for Thecostraca.</title>
        <authorList>
            <person name="Kim W."/>
        </authorList>
    </citation>
    <scope>NUCLEOTIDE SEQUENCE [LARGE SCALE GENOMIC DNA]</scope>
    <source>
        <strain evidence="8">SNU_AA5</strain>
        <tissue evidence="8">Soma without cirri and trophi</tissue>
    </source>
</reference>
<comment type="catalytic activity">
    <reaction evidence="1">
        <text>Release of an N-terminal amino acid, Xaa-|-Yaa-, in which Xaa is preferably Leu, but may be other amino acids including Pro although not Arg or Lys, and Yaa may be Pro. Amino acid amides and methyl esters are also readily hydrolyzed, but rates on arylamides are exceedingly low.</text>
        <dbReference type="EC" id="3.4.11.1"/>
    </reaction>
</comment>
<dbReference type="OrthoDB" id="412814at2759"/>
<sequence>MMFLLRLKAQPGLCQQMMARLSSTAANAKHGLVLGVYKDGDKYTLTEEAGKFNKKTGGRLDEMLQCASVTGKLSESRLLFGLTPEFPAVAVVGGVRALREVRCSHVTVEPAGEPEASAEGAHLALWAYDELKAEKSRQKPVELSCTDGDSEPWRRGVHRAAGQNLARTLMEMPANHLTPTLFCQRVSETMAGLPVEVTVRDEAWIRQNNMGAFLSVARGSVEPPRLLELSYSGAASDSAPLAIVGKGVTFDSGGISLKPSNKMDKMRADMGGAACTAGVLYAAARLGLTANLRAFIPLCENMPGGRATKPGDVVTAMSGKTIQVDNTDAEGRLILVDAMWYAQQVCRPRAMLDMATLTGAMAVALGTGAVGVFTNSTAAWRHLRAAGSATGDRVWRMPLWKHYTKSMTKAPLADFNNQSSARPAGGSCTAAAFLREFVSEDLPWLHLDIAGTMENSADDVPYLPKGMSGRPTRTVLQFAETLCRDERPVTD</sequence>
<proteinExistence type="inferred from homology"/>
<keyword evidence="4 8" id="KW-0031">Aminopeptidase</keyword>